<organism evidence="1 2">
    <name type="scientific">Leekyejoonella antrihumi</name>
    <dbReference type="NCBI Taxonomy" id="1660198"/>
    <lineage>
        <taxon>Bacteria</taxon>
        <taxon>Bacillati</taxon>
        <taxon>Actinomycetota</taxon>
        <taxon>Actinomycetes</taxon>
        <taxon>Micrococcales</taxon>
        <taxon>Dermacoccaceae</taxon>
        <taxon>Leekyejoonella</taxon>
    </lineage>
</organism>
<evidence type="ECO:0000313" key="1">
    <source>
        <dbReference type="EMBL" id="TWP38871.1"/>
    </source>
</evidence>
<keyword evidence="2" id="KW-1185">Reference proteome</keyword>
<gene>
    <name evidence="1" type="ORF">FGL98_00205</name>
</gene>
<proteinExistence type="predicted"/>
<reference evidence="1 2" key="2">
    <citation type="submission" date="2019-08" db="EMBL/GenBank/DDBJ databases">
        <title>Jejuicoccus antrihumi gen. nov., sp. nov., a new member of the family Dermacoccaceae isolated from a cave.</title>
        <authorList>
            <person name="Schumann P."/>
            <person name="Kim I.S."/>
        </authorList>
    </citation>
    <scope>NUCLEOTIDE SEQUENCE [LARGE SCALE GENOMIC DNA]</scope>
    <source>
        <strain evidence="1 2">C5-26</strain>
    </source>
</reference>
<protein>
    <submittedName>
        <fullName evidence="1">Uncharacterized protein</fullName>
    </submittedName>
</protein>
<comment type="caution">
    <text evidence="1">The sequence shown here is derived from an EMBL/GenBank/DDBJ whole genome shotgun (WGS) entry which is preliminary data.</text>
</comment>
<reference evidence="1 2" key="1">
    <citation type="submission" date="2019-05" db="EMBL/GenBank/DDBJ databases">
        <authorList>
            <person name="Lee S.D."/>
        </authorList>
    </citation>
    <scope>NUCLEOTIDE SEQUENCE [LARGE SCALE GENOMIC DNA]</scope>
    <source>
        <strain evidence="1 2">C5-26</strain>
    </source>
</reference>
<accession>A0A563E9H3</accession>
<name>A0A563E9H3_9MICO</name>
<dbReference type="RefSeq" id="WP_146314654.1">
    <property type="nucleotide sequence ID" value="NZ_VCQV01000001.1"/>
</dbReference>
<sequence length="174" mass="18899">MPHPLFWMQPMAMQHEPSITTGRTQGARLAGQIAITHSGVVHRADLRAVGITRDDGRTEVRARRWARAGRRTVVIDGRTPTGEGAWWWAVWESGSGAVLDGVAALTAAGRSGFGVVRLDVTVPRTNTAHQQLESVSIAVGTSARLPGQGFRELVPRRRRSVRCSGRPAIARPHC</sequence>
<dbReference type="EMBL" id="VCQV01000001">
    <property type="protein sequence ID" value="TWP38871.1"/>
    <property type="molecule type" value="Genomic_DNA"/>
</dbReference>
<evidence type="ECO:0000313" key="2">
    <source>
        <dbReference type="Proteomes" id="UP000320244"/>
    </source>
</evidence>
<dbReference type="AlphaFoldDB" id="A0A563E9H3"/>
<dbReference type="Proteomes" id="UP000320244">
    <property type="component" value="Unassembled WGS sequence"/>
</dbReference>
<dbReference type="OrthoDB" id="9808666at2"/>